<dbReference type="Gene3D" id="1.10.1660.10">
    <property type="match status" value="1"/>
</dbReference>
<protein>
    <submittedName>
        <fullName evidence="6">Putative MerR family heavy metal dependent transcriptional regulator</fullName>
    </submittedName>
</protein>
<evidence type="ECO:0000259" key="5">
    <source>
        <dbReference type="PROSITE" id="PS50937"/>
    </source>
</evidence>
<proteinExistence type="predicted"/>
<sequence length="157" mass="17837">MAAGTGRAGLTRWLTEEEESMNIGEAASESGLSAKMIRYYERIDLIPSSQRTQAGYRVYRENDIQVLRFIHNARDLGFSVAQVRSVLALWRYRTRPDVEVDAVARSYLEALNTRIATLQVMREALSYLAEHCDDSERPPGPILDDPAPQYLSERRTS</sequence>
<dbReference type="PROSITE" id="PS00552">
    <property type="entry name" value="HTH_MERR_1"/>
    <property type="match status" value="1"/>
</dbReference>
<dbReference type="GO" id="GO:0003700">
    <property type="term" value="F:DNA-binding transcription factor activity"/>
    <property type="evidence" value="ECO:0007669"/>
    <property type="project" value="InterPro"/>
</dbReference>
<dbReference type="SUPFAM" id="SSF46955">
    <property type="entry name" value="Putative DNA-binding domain"/>
    <property type="match status" value="1"/>
</dbReference>
<dbReference type="GO" id="GO:0003677">
    <property type="term" value="F:DNA binding"/>
    <property type="evidence" value="ECO:0007669"/>
    <property type="project" value="UniProtKB-KW"/>
</dbReference>
<dbReference type="SMART" id="SM00422">
    <property type="entry name" value="HTH_MERR"/>
    <property type="match status" value="1"/>
</dbReference>
<evidence type="ECO:0000313" key="6">
    <source>
        <dbReference type="EMBL" id="AHZ73442.1"/>
    </source>
</evidence>
<keyword evidence="1" id="KW-0805">Transcription regulation</keyword>
<keyword evidence="6" id="KW-0614">Plasmid</keyword>
<dbReference type="InterPro" id="IPR000551">
    <property type="entry name" value="MerR-type_HTH_dom"/>
</dbReference>
<feature type="domain" description="HTH merR-type" evidence="5">
    <location>
        <begin position="20"/>
        <end position="89"/>
    </location>
</feature>
<dbReference type="PROSITE" id="PS50937">
    <property type="entry name" value="HTH_MERR_2"/>
    <property type="match status" value="1"/>
</dbReference>
<keyword evidence="2" id="KW-0238">DNA-binding</keyword>
<evidence type="ECO:0000256" key="2">
    <source>
        <dbReference type="ARBA" id="ARBA00023125"/>
    </source>
</evidence>
<gene>
    <name evidence="6" type="ORF">OU5_P0190</name>
</gene>
<evidence type="ECO:0000313" key="7">
    <source>
        <dbReference type="Proteomes" id="UP000026913"/>
    </source>
</evidence>
<name>A0A024EKW1_9PSED</name>
<reference evidence="6 7" key="1">
    <citation type="journal article" date="2012" name="J. Bacteriol.">
        <title>Genome sequence of cold-adapted Pseudomonas mandelii strain JR-1.</title>
        <authorList>
            <person name="Jang S.H."/>
            <person name="Kim J."/>
            <person name="Kim J."/>
            <person name="Hong S."/>
            <person name="Lee C."/>
        </authorList>
    </citation>
    <scope>NUCLEOTIDE SEQUENCE [LARGE SCALE GENOMIC DNA]</scope>
    <source>
        <strain evidence="6 7">JR-1</strain>
        <plasmid evidence="7">Plasmid</plasmid>
    </source>
</reference>
<evidence type="ECO:0000256" key="1">
    <source>
        <dbReference type="ARBA" id="ARBA00023015"/>
    </source>
</evidence>
<accession>A0A024EKW1</accession>
<feature type="region of interest" description="Disordered" evidence="4">
    <location>
        <begin position="133"/>
        <end position="157"/>
    </location>
</feature>
<dbReference type="Pfam" id="PF13411">
    <property type="entry name" value="MerR_1"/>
    <property type="match status" value="1"/>
</dbReference>
<dbReference type="PANTHER" id="PTHR30204:SF94">
    <property type="entry name" value="HEAVY METAL-DEPENDENT TRANSCRIPTIONAL REGULATOR HI_0293-RELATED"/>
    <property type="match status" value="1"/>
</dbReference>
<dbReference type="PRINTS" id="PR00040">
    <property type="entry name" value="HTHMERR"/>
</dbReference>
<organism evidence="6 7">
    <name type="scientific">Pseudomonas mandelii JR-1</name>
    <dbReference type="NCBI Taxonomy" id="1147786"/>
    <lineage>
        <taxon>Bacteria</taxon>
        <taxon>Pseudomonadati</taxon>
        <taxon>Pseudomonadota</taxon>
        <taxon>Gammaproteobacteria</taxon>
        <taxon>Pseudomonadales</taxon>
        <taxon>Pseudomonadaceae</taxon>
        <taxon>Pseudomonas</taxon>
    </lineage>
</organism>
<dbReference type="EMBL" id="CP005961">
    <property type="protein sequence ID" value="AHZ73442.1"/>
    <property type="molecule type" value="Genomic_DNA"/>
</dbReference>
<keyword evidence="3" id="KW-0804">Transcription</keyword>
<dbReference type="InterPro" id="IPR009061">
    <property type="entry name" value="DNA-bd_dom_put_sf"/>
</dbReference>
<evidence type="ECO:0000256" key="3">
    <source>
        <dbReference type="ARBA" id="ARBA00023163"/>
    </source>
</evidence>
<dbReference type="AlphaFoldDB" id="A0A024EKW1"/>
<dbReference type="HOGENOM" id="CLU_060077_2_0_6"/>
<geneLocation type="plasmid" evidence="7"/>
<dbReference type="Proteomes" id="UP000026913">
    <property type="component" value="Plasmid unnamed"/>
</dbReference>
<dbReference type="InterPro" id="IPR047057">
    <property type="entry name" value="MerR_fam"/>
</dbReference>
<evidence type="ECO:0000256" key="4">
    <source>
        <dbReference type="SAM" id="MobiDB-lite"/>
    </source>
</evidence>
<dbReference type="KEGG" id="pman:OU5_P0190"/>
<dbReference type="PANTHER" id="PTHR30204">
    <property type="entry name" value="REDOX-CYCLING DRUG-SENSING TRANSCRIPTIONAL ACTIVATOR SOXR"/>
    <property type="match status" value="1"/>
</dbReference>